<protein>
    <recommendedName>
        <fullName evidence="5">DNA endonuclease activator Ctp1 C-terminal domain-containing protein</fullName>
    </recommendedName>
</protein>
<feature type="compositionally biased region" description="Basic and acidic residues" evidence="4">
    <location>
        <begin position="744"/>
        <end position="755"/>
    </location>
</feature>
<feature type="region of interest" description="Disordered" evidence="4">
    <location>
        <begin position="795"/>
        <end position="827"/>
    </location>
</feature>
<keyword evidence="2" id="KW-0227">DNA damage</keyword>
<dbReference type="EMBL" id="JAVHNR010000012">
    <property type="protein sequence ID" value="KAK6329849.1"/>
    <property type="molecule type" value="Genomic_DNA"/>
</dbReference>
<feature type="compositionally biased region" description="Polar residues" evidence="4">
    <location>
        <begin position="413"/>
        <end position="446"/>
    </location>
</feature>
<dbReference type="GO" id="GO:0006281">
    <property type="term" value="P:DNA repair"/>
    <property type="evidence" value="ECO:0007669"/>
    <property type="project" value="InterPro"/>
</dbReference>
<feature type="region of interest" description="Disordered" evidence="4">
    <location>
        <begin position="233"/>
        <end position="362"/>
    </location>
</feature>
<gene>
    <name evidence="6" type="ORF">TWF718_003281</name>
</gene>
<feature type="region of interest" description="Disordered" evidence="4">
    <location>
        <begin position="402"/>
        <end position="556"/>
    </location>
</feature>
<evidence type="ECO:0000259" key="5">
    <source>
        <dbReference type="Pfam" id="PF08573"/>
    </source>
</evidence>
<feature type="compositionally biased region" description="Basic and acidic residues" evidence="4">
    <location>
        <begin position="507"/>
        <end position="518"/>
    </location>
</feature>
<dbReference type="GO" id="GO:0005634">
    <property type="term" value="C:nucleus"/>
    <property type="evidence" value="ECO:0007669"/>
    <property type="project" value="UniProtKB-SubCell"/>
</dbReference>
<organism evidence="6 7">
    <name type="scientific">Orbilia javanica</name>
    <dbReference type="NCBI Taxonomy" id="47235"/>
    <lineage>
        <taxon>Eukaryota</taxon>
        <taxon>Fungi</taxon>
        <taxon>Dikarya</taxon>
        <taxon>Ascomycota</taxon>
        <taxon>Pezizomycotina</taxon>
        <taxon>Orbiliomycetes</taxon>
        <taxon>Orbiliales</taxon>
        <taxon>Orbiliaceae</taxon>
        <taxon>Orbilia</taxon>
    </lineage>
</organism>
<dbReference type="AlphaFoldDB" id="A0AAN8R8V7"/>
<evidence type="ECO:0000313" key="7">
    <source>
        <dbReference type="Proteomes" id="UP001313282"/>
    </source>
</evidence>
<feature type="domain" description="DNA endonuclease activator Ctp1 C-terminal" evidence="5">
    <location>
        <begin position="684"/>
        <end position="793"/>
    </location>
</feature>
<evidence type="ECO:0000256" key="4">
    <source>
        <dbReference type="SAM" id="MobiDB-lite"/>
    </source>
</evidence>
<dbReference type="Pfam" id="PF08573">
    <property type="entry name" value="SAE2"/>
    <property type="match status" value="1"/>
</dbReference>
<comment type="caution">
    <text evidence="6">The sequence shown here is derived from an EMBL/GenBank/DDBJ whole genome shotgun (WGS) entry which is preliminary data.</text>
</comment>
<evidence type="ECO:0000313" key="6">
    <source>
        <dbReference type="EMBL" id="KAK6329849.1"/>
    </source>
</evidence>
<keyword evidence="7" id="KW-1185">Reference proteome</keyword>
<feature type="compositionally biased region" description="Basic and acidic residues" evidence="4">
    <location>
        <begin position="336"/>
        <end position="345"/>
    </location>
</feature>
<dbReference type="InterPro" id="IPR013882">
    <property type="entry name" value="Ctp1_C"/>
</dbReference>
<feature type="compositionally biased region" description="Acidic residues" evidence="4">
    <location>
        <begin position="282"/>
        <end position="300"/>
    </location>
</feature>
<keyword evidence="3" id="KW-0539">Nucleus</keyword>
<feature type="compositionally biased region" description="Basic and acidic residues" evidence="4">
    <location>
        <begin position="796"/>
        <end position="827"/>
    </location>
</feature>
<feature type="region of interest" description="Disordered" evidence="4">
    <location>
        <begin position="714"/>
        <end position="755"/>
    </location>
</feature>
<sequence length="827" mass="91413">MATPVDHDSIFGPLLQKTEAFQQQLVTAISTAASLNKDLETQYRRKIAALEAEIEKIKGPRASADLPPQTTPTPKLTRMIDGIEYVTRDEYNILLKSLQYTSKKYPVTKQKLDHLTDDAEPEKRGCLAQGDKQRELDMERAKVKEFERKFGTITQLLDVSQTVLQTVIKTSTDAAKQYKKYGEEDDLWKAEVLKKGTITSSDFERRPSRDSWPNIAAPLKHLSMSISGHNVMRARGQSMPPPAPTGSTPSASTPCPPGKLPPRLIKSTSTSPIRPPTQDPDATSDEEGEEDGEEHSDEPESALQKFSPTSRAIMRKPGSETLAVLHPEPLSPIQSHHTEANREVTEDGLANLKSEPVSEPDWYSKYGYSRIADDEGETFDLDNITAARRGSVGLRGFGQVITTPEKNGIRSPFLTQSSLSQPKKPPATTSGSQPATLHPNPVQNEPTVVGDTLGQESDPSPKPARTAKLKGDPALSTKAKAALIDPLPPKQRPPQELGIRNEVPAAIDHRSPLGEIRDPNGLPEPGIVDIAGTQSGSRRNRLGSLPANKEAYNKENPTTAKSLMSLLSTPDNRLPHVLSRSTGALKLKRKDLGSTPLAKQSIRRSSLNFPPIGPSTDVVETAHAATPGGKRSTEEPQGSSHKKKQRVEEATTPMASTAAQKPDNPFSPSKFRINRNRNDGLDFAFGEVVRDKARKDCLPKCVKECCRDLASGKLHEMWNPPAPYTSAKFGARDSPPPGEEKEEEEAKKNDQYREWNAAREKSERNLRFGRHRAQHQKAAEVIGYWESDFPTTQLLEEQRKESEKRHMEKGFDRYEQANKGGMYERRA</sequence>
<name>A0AAN8R8V7_9PEZI</name>
<accession>A0AAN8R8V7</accession>
<proteinExistence type="predicted"/>
<dbReference type="Proteomes" id="UP001313282">
    <property type="component" value="Unassembled WGS sequence"/>
</dbReference>
<comment type="subcellular location">
    <subcellularLocation>
        <location evidence="1">Nucleus</location>
    </subcellularLocation>
</comment>
<evidence type="ECO:0000256" key="2">
    <source>
        <dbReference type="ARBA" id="ARBA00022763"/>
    </source>
</evidence>
<feature type="region of interest" description="Disordered" evidence="4">
    <location>
        <begin position="571"/>
        <end position="675"/>
    </location>
</feature>
<evidence type="ECO:0000256" key="3">
    <source>
        <dbReference type="ARBA" id="ARBA00023242"/>
    </source>
</evidence>
<reference evidence="6 7" key="1">
    <citation type="submission" date="2019-10" db="EMBL/GenBank/DDBJ databases">
        <authorList>
            <person name="Palmer J.M."/>
        </authorList>
    </citation>
    <scope>NUCLEOTIDE SEQUENCE [LARGE SCALE GENOMIC DNA]</scope>
    <source>
        <strain evidence="6 7">TWF718</strain>
    </source>
</reference>
<evidence type="ECO:0000256" key="1">
    <source>
        <dbReference type="ARBA" id="ARBA00004123"/>
    </source>
</evidence>